<keyword evidence="2" id="KW-1185">Reference proteome</keyword>
<organism evidence="1 2">
    <name type="scientific">Sinanodonta woodiana</name>
    <name type="common">Chinese pond mussel</name>
    <name type="synonym">Anodonta woodiana</name>
    <dbReference type="NCBI Taxonomy" id="1069815"/>
    <lineage>
        <taxon>Eukaryota</taxon>
        <taxon>Metazoa</taxon>
        <taxon>Spiralia</taxon>
        <taxon>Lophotrochozoa</taxon>
        <taxon>Mollusca</taxon>
        <taxon>Bivalvia</taxon>
        <taxon>Autobranchia</taxon>
        <taxon>Heteroconchia</taxon>
        <taxon>Palaeoheterodonta</taxon>
        <taxon>Unionida</taxon>
        <taxon>Unionoidea</taxon>
        <taxon>Unionidae</taxon>
        <taxon>Unioninae</taxon>
        <taxon>Sinanodonta</taxon>
    </lineage>
</organism>
<dbReference type="EMBL" id="JBJQND010000012">
    <property type="protein sequence ID" value="KAL3859400.1"/>
    <property type="molecule type" value="Genomic_DNA"/>
</dbReference>
<name>A0ABD3VCS3_SINWO</name>
<evidence type="ECO:0000313" key="2">
    <source>
        <dbReference type="Proteomes" id="UP001634394"/>
    </source>
</evidence>
<dbReference type="Proteomes" id="UP001634394">
    <property type="component" value="Unassembled WGS sequence"/>
</dbReference>
<dbReference type="AlphaFoldDB" id="A0ABD3VCS3"/>
<gene>
    <name evidence="1" type="ORF">ACJMK2_009623</name>
</gene>
<accession>A0ABD3VCS3</accession>
<reference evidence="1 2" key="1">
    <citation type="submission" date="2024-11" db="EMBL/GenBank/DDBJ databases">
        <title>Chromosome-level genome assembly of the freshwater bivalve Anodonta woodiana.</title>
        <authorList>
            <person name="Chen X."/>
        </authorList>
    </citation>
    <scope>NUCLEOTIDE SEQUENCE [LARGE SCALE GENOMIC DNA]</scope>
    <source>
        <strain evidence="1">MN2024</strain>
        <tissue evidence="1">Gills</tissue>
    </source>
</reference>
<comment type="caution">
    <text evidence="1">The sequence shown here is derived from an EMBL/GenBank/DDBJ whole genome shotgun (WGS) entry which is preliminary data.</text>
</comment>
<proteinExistence type="predicted"/>
<evidence type="ECO:0000313" key="1">
    <source>
        <dbReference type="EMBL" id="KAL3859400.1"/>
    </source>
</evidence>
<protein>
    <submittedName>
        <fullName evidence="1">Uncharacterized protein</fullName>
    </submittedName>
</protein>
<sequence length="104" mass="11814">MMKRLGTKRLWSLYSFKGRKGNKSFQDIFLCNDVFVLKLILKYCVAGACLKKKAKSKEREIEEAISETHKYAPNQRGGIKCKVSEQIKGISSGAEEETNSDSKY</sequence>